<keyword evidence="2" id="KW-1185">Reference proteome</keyword>
<evidence type="ECO:0000313" key="2">
    <source>
        <dbReference type="Proteomes" id="UP000194137"/>
    </source>
</evidence>
<accession>A0A1W6ZKL5</accession>
<sequence length="70" mass="8058">MSDGTHRLLVGDVAARLHRTKSKRGERRPIASYFLRGRDFEAKLEQFAVNAWRSRKADSRWISARNSASI</sequence>
<protein>
    <submittedName>
        <fullName evidence="1">Uncharacterized protein</fullName>
    </submittedName>
</protein>
<organism evidence="1 2">
    <name type="scientific">Pseudorhodoplanes sinuspersici</name>
    <dbReference type="NCBI Taxonomy" id="1235591"/>
    <lineage>
        <taxon>Bacteria</taxon>
        <taxon>Pseudomonadati</taxon>
        <taxon>Pseudomonadota</taxon>
        <taxon>Alphaproteobacteria</taxon>
        <taxon>Hyphomicrobiales</taxon>
        <taxon>Pseudorhodoplanes</taxon>
    </lineage>
</organism>
<reference evidence="1 2" key="1">
    <citation type="submission" date="2017-05" db="EMBL/GenBank/DDBJ databases">
        <title>Full genome sequence of Pseudorhodoplanes sinuspersici.</title>
        <authorList>
            <person name="Dastgheib S.M.M."/>
            <person name="Shavandi M."/>
            <person name="Tirandaz H."/>
        </authorList>
    </citation>
    <scope>NUCLEOTIDE SEQUENCE [LARGE SCALE GENOMIC DNA]</scope>
    <source>
        <strain evidence="1 2">RIPI110</strain>
    </source>
</reference>
<gene>
    <name evidence="1" type="ORF">CAK95_01380</name>
</gene>
<name>A0A1W6ZKL5_9HYPH</name>
<evidence type="ECO:0000313" key="1">
    <source>
        <dbReference type="EMBL" id="ARP97881.1"/>
    </source>
</evidence>
<dbReference type="Proteomes" id="UP000194137">
    <property type="component" value="Chromosome"/>
</dbReference>
<dbReference type="EMBL" id="CP021112">
    <property type="protein sequence ID" value="ARP97881.1"/>
    <property type="molecule type" value="Genomic_DNA"/>
</dbReference>
<dbReference type="AlphaFoldDB" id="A0A1W6ZKL5"/>
<dbReference type="KEGG" id="psin:CAK95_01380"/>
<proteinExistence type="predicted"/>